<dbReference type="PANTHER" id="PTHR43531">
    <property type="entry name" value="PROTEIN ICFG"/>
    <property type="match status" value="1"/>
</dbReference>
<feature type="domain" description="Methyl-accepting transducer" evidence="9">
    <location>
        <begin position="273"/>
        <end position="502"/>
    </location>
</feature>
<dbReference type="PANTHER" id="PTHR43531:SF14">
    <property type="entry name" value="METHYL-ACCEPTING CHEMOTAXIS PROTEIN I-RELATED"/>
    <property type="match status" value="1"/>
</dbReference>
<evidence type="ECO:0000256" key="3">
    <source>
        <dbReference type="ARBA" id="ARBA00022500"/>
    </source>
</evidence>
<evidence type="ECO:0000313" key="10">
    <source>
        <dbReference type="EMBL" id="RLM26705.1"/>
    </source>
</evidence>
<dbReference type="GO" id="GO:0005886">
    <property type="term" value="C:plasma membrane"/>
    <property type="evidence" value="ECO:0007669"/>
    <property type="project" value="TreeGrafter"/>
</dbReference>
<name>A0A421DRK0_9GAMM</name>
<keyword evidence="8" id="KW-0472">Membrane</keyword>
<dbReference type="RefSeq" id="WP_121574096.1">
    <property type="nucleotide sequence ID" value="NZ_MJLZ01000007.1"/>
</dbReference>
<gene>
    <name evidence="10" type="ORF">BIY29_05045</name>
</gene>
<feature type="transmembrane region" description="Helical" evidence="8">
    <location>
        <begin position="189"/>
        <end position="211"/>
    </location>
</feature>
<evidence type="ECO:0000256" key="6">
    <source>
        <dbReference type="PROSITE-ProRule" id="PRU00284"/>
    </source>
</evidence>
<evidence type="ECO:0000256" key="7">
    <source>
        <dbReference type="SAM" id="MobiDB-lite"/>
    </source>
</evidence>
<accession>A0A421DRK0</accession>
<dbReference type="Proteomes" id="UP000285648">
    <property type="component" value="Unassembled WGS sequence"/>
</dbReference>
<dbReference type="OrthoDB" id="9763018at2"/>
<keyword evidence="11" id="KW-1185">Reference proteome</keyword>
<evidence type="ECO:0000256" key="8">
    <source>
        <dbReference type="SAM" id="Phobius"/>
    </source>
</evidence>
<sequence>MNKLKKMKLSTMLGSGFALVIVIGFLVALFGRIELVSVGSNLNYLSNTRLINLLLMQEIKDNMNIIAQDIRDSSLYSDPRRVEEKIRHVEEMMKANSELLKQLDGVIKLQKTRELFENFNAVRLEYRNSVKKAIDFIRSGQQDSARNVILNEVIGTQEKALSTLTTMINTHRNDTVSMSQRFMSDANSAGTLMLILTAISALLGALIAWGITRTVRGQLGGEPAYAVHIARQVAEGKLSMPVDLRRGDSSSLLAAMNGMREHLQGIVQQVRESSESISIGASEIAAGSTDLSQRTEEQAASLQQTAASMEQMSQAIRQNGETVRSATHLANSASDTAAKGGDAVGNIVQTMQEISGSSRKIGDIISVIDGIAFQTNILALNAAVEAARAGEQGRGFAVVAGEVRSLAQRSASAAKEIKDLIGESVATVDKGAALVGDAGDTINELVRQVRNVASMITEIGVTTEEQEHGISQINDAINQLDQVTQQNAALVEESASAADSLSDQAAKLVELMSVFTVAQARRTPAAAPTLNKPAQPKLALSSSSDWEQF</sequence>
<dbReference type="GO" id="GO:0006935">
    <property type="term" value="P:chemotaxis"/>
    <property type="evidence" value="ECO:0007669"/>
    <property type="project" value="UniProtKB-KW"/>
</dbReference>
<feature type="transmembrane region" description="Helical" evidence="8">
    <location>
        <begin position="12"/>
        <end position="33"/>
    </location>
</feature>
<keyword evidence="2" id="KW-0488">Methylation</keyword>
<keyword evidence="3" id="KW-0145">Chemotaxis</keyword>
<evidence type="ECO:0000313" key="11">
    <source>
        <dbReference type="Proteomes" id="UP000285648"/>
    </source>
</evidence>
<dbReference type="GO" id="GO:0004888">
    <property type="term" value="F:transmembrane signaling receptor activity"/>
    <property type="evidence" value="ECO:0007669"/>
    <property type="project" value="InterPro"/>
</dbReference>
<comment type="caution">
    <text evidence="10">The sequence shown here is derived from an EMBL/GenBank/DDBJ whole genome shotgun (WGS) entry which is preliminary data.</text>
</comment>
<dbReference type="SUPFAM" id="SSF58104">
    <property type="entry name" value="Methyl-accepting chemotaxis protein (MCP) signaling domain"/>
    <property type="match status" value="1"/>
</dbReference>
<dbReference type="Pfam" id="PF00015">
    <property type="entry name" value="MCPsignal"/>
    <property type="match status" value="1"/>
</dbReference>
<keyword evidence="4 6" id="KW-0807">Transducer</keyword>
<dbReference type="EMBL" id="MJLZ01000007">
    <property type="protein sequence ID" value="RLM26705.1"/>
    <property type="molecule type" value="Genomic_DNA"/>
</dbReference>
<evidence type="ECO:0000259" key="9">
    <source>
        <dbReference type="PROSITE" id="PS50111"/>
    </source>
</evidence>
<dbReference type="SMART" id="SM00283">
    <property type="entry name" value="MA"/>
    <property type="match status" value="1"/>
</dbReference>
<dbReference type="InterPro" id="IPR024478">
    <property type="entry name" value="HlyB_4HB_MCP"/>
</dbReference>
<keyword evidence="8" id="KW-1133">Transmembrane helix</keyword>
<evidence type="ECO:0000256" key="1">
    <source>
        <dbReference type="ARBA" id="ARBA00004370"/>
    </source>
</evidence>
<comment type="subcellular location">
    <subcellularLocation>
        <location evidence="1">Membrane</location>
    </subcellularLocation>
</comment>
<organism evidence="10 11">
    <name type="scientific">Brenneria alni</name>
    <dbReference type="NCBI Taxonomy" id="71656"/>
    <lineage>
        <taxon>Bacteria</taxon>
        <taxon>Pseudomonadati</taxon>
        <taxon>Pseudomonadota</taxon>
        <taxon>Gammaproteobacteria</taxon>
        <taxon>Enterobacterales</taxon>
        <taxon>Pectobacteriaceae</taxon>
        <taxon>Brenneria</taxon>
    </lineage>
</organism>
<dbReference type="InterPro" id="IPR004089">
    <property type="entry name" value="MCPsignal_dom"/>
</dbReference>
<dbReference type="PROSITE" id="PS50111">
    <property type="entry name" value="CHEMOTAXIS_TRANSDUC_2"/>
    <property type="match status" value="1"/>
</dbReference>
<dbReference type="InterPro" id="IPR051310">
    <property type="entry name" value="MCP_chemotaxis"/>
</dbReference>
<comment type="similarity">
    <text evidence="5">Belongs to the methyl-accepting chemotaxis (MCP) protein family.</text>
</comment>
<evidence type="ECO:0000256" key="4">
    <source>
        <dbReference type="ARBA" id="ARBA00023224"/>
    </source>
</evidence>
<proteinExistence type="inferred from homology"/>
<dbReference type="CDD" id="cd11386">
    <property type="entry name" value="MCP_signal"/>
    <property type="match status" value="1"/>
</dbReference>
<dbReference type="InterPro" id="IPR047347">
    <property type="entry name" value="YvaQ-like_sensor"/>
</dbReference>
<dbReference type="AlphaFoldDB" id="A0A421DRK0"/>
<dbReference type="PRINTS" id="PR00260">
    <property type="entry name" value="CHEMTRNSDUCR"/>
</dbReference>
<evidence type="ECO:0000256" key="2">
    <source>
        <dbReference type="ARBA" id="ARBA00022481"/>
    </source>
</evidence>
<dbReference type="CDD" id="cd19411">
    <property type="entry name" value="MCP2201-like_sensor"/>
    <property type="match status" value="1"/>
</dbReference>
<keyword evidence="8" id="KW-0812">Transmembrane</keyword>
<dbReference type="GO" id="GO:0007165">
    <property type="term" value="P:signal transduction"/>
    <property type="evidence" value="ECO:0007669"/>
    <property type="project" value="UniProtKB-KW"/>
</dbReference>
<protein>
    <submittedName>
        <fullName evidence="10">Chemotaxis protein</fullName>
    </submittedName>
</protein>
<feature type="compositionally biased region" description="Polar residues" evidence="7">
    <location>
        <begin position="540"/>
        <end position="549"/>
    </location>
</feature>
<feature type="region of interest" description="Disordered" evidence="7">
    <location>
        <begin position="523"/>
        <end position="549"/>
    </location>
</feature>
<dbReference type="Gene3D" id="1.10.287.950">
    <property type="entry name" value="Methyl-accepting chemotaxis protein"/>
    <property type="match status" value="1"/>
</dbReference>
<dbReference type="FunFam" id="1.10.287.950:FF:000001">
    <property type="entry name" value="Methyl-accepting chemotaxis sensory transducer"/>
    <property type="match status" value="1"/>
</dbReference>
<dbReference type="InterPro" id="IPR004090">
    <property type="entry name" value="Chemotax_Me-accpt_rcpt"/>
</dbReference>
<reference evidence="10 11" key="1">
    <citation type="submission" date="2016-09" db="EMBL/GenBank/DDBJ databases">
        <authorList>
            <person name="Doonan J."/>
            <person name="Pachebat J.A."/>
            <person name="Golyshin P.N."/>
            <person name="Denman S."/>
            <person name="Mcdonald J.E."/>
        </authorList>
    </citation>
    <scope>NUCLEOTIDE SEQUENCE [LARGE SCALE GENOMIC DNA]</scope>
    <source>
        <strain evidence="10 11">NCPPB 3934</strain>
    </source>
</reference>
<evidence type="ECO:0000256" key="5">
    <source>
        <dbReference type="ARBA" id="ARBA00029447"/>
    </source>
</evidence>
<dbReference type="Pfam" id="PF12729">
    <property type="entry name" value="4HB_MCP_1"/>
    <property type="match status" value="1"/>
</dbReference>